<reference evidence="6" key="2">
    <citation type="submission" date="2003-12" db="EMBL/GenBank/DDBJ databases">
        <authorList>
            <person name="Shiina T."/>
            <person name="Inoko H."/>
        </authorList>
    </citation>
    <scope>NUCLEOTIDE SEQUENCE</scope>
    <source>
        <strain evidence="6">Brown Norway</strain>
    </source>
</reference>
<protein>
    <recommendedName>
        <fullName evidence="3">Corneodesmosin</fullName>
    </recommendedName>
</protein>
<evidence type="ECO:0000256" key="4">
    <source>
        <dbReference type="ARBA" id="ARBA00022525"/>
    </source>
</evidence>
<keyword evidence="5" id="KW-0732">Signal</keyword>
<proteinExistence type="predicted"/>
<evidence type="ECO:0000313" key="7">
    <source>
        <dbReference type="RGD" id="1598543"/>
    </source>
</evidence>
<dbReference type="InterPro" id="IPR026087">
    <property type="entry name" value="Corneodesmosin"/>
</dbReference>
<keyword evidence="4" id="KW-0964">Secreted</keyword>
<sequence length="129" mass="13729">MGSSRAPRMGRVGGHGLMALLMAGFILPGTLAKSIGPFSDPCKDSILLLLLLLSWCFHTTPLGCPLCPITCLETHFFKSLTGKSSKHTSTLGAGISQSVPLPVCRLRQNPISHLRTKVHFSATPPPALI</sequence>
<evidence type="ECO:0000256" key="2">
    <source>
        <dbReference type="ARBA" id="ARBA00004613"/>
    </source>
</evidence>
<dbReference type="GO" id="GO:0043589">
    <property type="term" value="P:skin morphogenesis"/>
    <property type="evidence" value="ECO:0007669"/>
    <property type="project" value="InterPro"/>
</dbReference>
<evidence type="ECO:0000256" key="5">
    <source>
        <dbReference type="SAM" id="SignalP"/>
    </source>
</evidence>
<dbReference type="PANTHER" id="PTHR23207:SF2">
    <property type="entry name" value="CORNEODESMOSIN"/>
    <property type="match status" value="1"/>
</dbReference>
<evidence type="ECO:0000313" key="6">
    <source>
        <dbReference type="EMBL" id="CAE84024.1"/>
    </source>
</evidence>
<reference evidence="6" key="1">
    <citation type="submission" date="2003-12" db="EMBL/GenBank/DDBJ databases">
        <authorList>
            <person name="Boehm S."/>
            <person name="Borzym K."/>
            <person name="Gelling S."/>
            <person name="Gimmel V."/>
            <person name="Heitmann K."/>
            <person name="Kosiura A."/>
            <person name="Lang N."/>
            <person name="Lehrack S."/>
            <person name="Thiel J."/>
            <person name="Sontag M."/>
            <person name="Hurt P."/>
            <person name="Himmelbauer H."/>
            <person name="Sudbrak R."/>
            <person name="Reinhardt R."/>
        </authorList>
    </citation>
    <scope>NUCLEOTIDE SEQUENCE</scope>
    <source>
        <strain evidence="6">Brown Norway</strain>
    </source>
</reference>
<dbReference type="RGD" id="1598543">
    <property type="gene designation" value="Cdsn"/>
</dbReference>
<reference evidence="6" key="3">
    <citation type="journal article" date="2004" name="Genome Res.">
        <title>The genomic sequence and comparative analysis of the rat major histocompatibility complex.</title>
        <authorList>
            <person name="Hurt P."/>
            <person name="Walter L."/>
            <person name="Sudbrak R."/>
            <person name="Klages S."/>
            <person name="Mueller I."/>
            <person name="Shiina T."/>
            <person name="Inoko H."/>
            <person name="Lehrach H."/>
            <person name="Guenther E."/>
            <person name="Reinhardt R."/>
            <person name="Himmelbauer H."/>
        </authorList>
    </citation>
    <scope>NUCLEOTIDE SEQUENCE</scope>
    <source>
        <strain evidence="6">Brown Norway</strain>
    </source>
</reference>
<dbReference type="PANTHER" id="PTHR23207">
    <property type="entry name" value="CORNEODESMOSIN"/>
    <property type="match status" value="1"/>
</dbReference>
<organism evidence="6">
    <name type="scientific">Rattus norvegicus</name>
    <name type="common">Rat</name>
    <dbReference type="NCBI Taxonomy" id="10116"/>
    <lineage>
        <taxon>Eukaryota</taxon>
        <taxon>Metazoa</taxon>
        <taxon>Chordata</taxon>
        <taxon>Craniata</taxon>
        <taxon>Vertebrata</taxon>
        <taxon>Euteleostomi</taxon>
        <taxon>Mammalia</taxon>
        <taxon>Eutheria</taxon>
        <taxon>Euarchontoglires</taxon>
        <taxon>Glires</taxon>
        <taxon>Rodentia</taxon>
        <taxon>Myomorpha</taxon>
        <taxon>Muroidea</taxon>
        <taxon>Muridae</taxon>
        <taxon>Murinae</taxon>
        <taxon>Rattus</taxon>
    </lineage>
</organism>
<gene>
    <name evidence="6 7" type="primary">Cdsn</name>
</gene>
<dbReference type="GO" id="GO:0005576">
    <property type="term" value="C:extracellular region"/>
    <property type="evidence" value="ECO:0007669"/>
    <property type="project" value="UniProtKB-SubCell"/>
</dbReference>
<evidence type="ECO:0000256" key="1">
    <source>
        <dbReference type="ARBA" id="ARBA00004080"/>
    </source>
</evidence>
<dbReference type="EMBL" id="BX883047">
    <property type="protein sequence ID" value="CAE84024.1"/>
    <property type="molecule type" value="Genomic_DNA"/>
</dbReference>
<comment type="subcellular location">
    <subcellularLocation>
        <location evidence="2">Secreted</location>
    </subcellularLocation>
</comment>
<accession>Q6MG23</accession>
<dbReference type="AlphaFoldDB" id="Q6MG23"/>
<evidence type="ECO:0000256" key="3">
    <source>
        <dbReference type="ARBA" id="ARBA00019952"/>
    </source>
</evidence>
<name>Q6MG23_RAT</name>
<dbReference type="AGR" id="RGD:1598543"/>
<feature type="chain" id="PRO_5004277443" description="Corneodesmosin" evidence="5">
    <location>
        <begin position="33"/>
        <end position="129"/>
    </location>
</feature>
<feature type="signal peptide" evidence="5">
    <location>
        <begin position="1"/>
        <end position="32"/>
    </location>
</feature>
<comment type="function">
    <text evidence="1">Important for the epidermal barrier integrity.</text>
</comment>